<name>A0A926D5C6_9FIRM</name>
<comment type="caution">
    <text evidence="2">The sequence shown here is derived from an EMBL/GenBank/DDBJ whole genome shotgun (WGS) entry which is preliminary data.</text>
</comment>
<evidence type="ECO:0000259" key="1">
    <source>
        <dbReference type="Pfam" id="PF01261"/>
    </source>
</evidence>
<evidence type="ECO:0000313" key="2">
    <source>
        <dbReference type="EMBL" id="MBC8531643.1"/>
    </source>
</evidence>
<dbReference type="PANTHER" id="PTHR12110">
    <property type="entry name" value="HYDROXYPYRUVATE ISOMERASE"/>
    <property type="match status" value="1"/>
</dbReference>
<dbReference type="AlphaFoldDB" id="A0A926D5C6"/>
<dbReference type="InterPro" id="IPR013022">
    <property type="entry name" value="Xyl_isomerase-like_TIM-brl"/>
</dbReference>
<proteinExistence type="predicted"/>
<dbReference type="InterPro" id="IPR036237">
    <property type="entry name" value="Xyl_isomerase-like_sf"/>
</dbReference>
<protein>
    <submittedName>
        <fullName evidence="2">TIM barrel protein</fullName>
    </submittedName>
</protein>
<dbReference type="InterPro" id="IPR050312">
    <property type="entry name" value="IolE/XylAMocC-like"/>
</dbReference>
<dbReference type="Proteomes" id="UP000623172">
    <property type="component" value="Unassembled WGS sequence"/>
</dbReference>
<sequence>MKVGIQLYSVKNTLAKDPFGTLEKVAKMGYRYWETAQVPALAMANNYGLGLEVADAKKFLADNDVKIIGAHVWPLDLDAYQGFLDYHAEIGNDKVGLSASFFDDMDDLKEKCELYNKAGEMAKKQGMRFYYHNHFHEFQKYDGKYVMDWIAELTDPELVGLQLDTYWAARGGVDPVEMIDRYKDRLVNLHQKDFPEDAGEPINLFEERLDPNVKMNNDVYHFARRPTSFSEVGTGIMDIQAIINAGNRIGVPYILLEQDFTAMDEMDSIKVSMDAFHKYDGIEWA</sequence>
<feature type="domain" description="Xylose isomerase-like TIM barrel" evidence="1">
    <location>
        <begin position="22"/>
        <end position="251"/>
    </location>
</feature>
<dbReference type="EMBL" id="JACRSR010000002">
    <property type="protein sequence ID" value="MBC8531643.1"/>
    <property type="molecule type" value="Genomic_DNA"/>
</dbReference>
<dbReference type="PANTHER" id="PTHR12110:SF41">
    <property type="entry name" value="INOSOSE DEHYDRATASE"/>
    <property type="match status" value="1"/>
</dbReference>
<dbReference type="Gene3D" id="3.20.20.150">
    <property type="entry name" value="Divalent-metal-dependent TIM barrel enzymes"/>
    <property type="match status" value="1"/>
</dbReference>
<dbReference type="RefSeq" id="WP_249316255.1">
    <property type="nucleotide sequence ID" value="NZ_JACRSR010000002.1"/>
</dbReference>
<reference evidence="2" key="1">
    <citation type="submission" date="2020-08" db="EMBL/GenBank/DDBJ databases">
        <title>Genome public.</title>
        <authorList>
            <person name="Liu C."/>
            <person name="Sun Q."/>
        </authorList>
    </citation>
    <scope>NUCLEOTIDE SEQUENCE</scope>
    <source>
        <strain evidence="2">NSJ-53</strain>
    </source>
</reference>
<accession>A0A926D5C6</accession>
<organism evidence="2 3">
    <name type="scientific">Gehongia tenuis</name>
    <dbReference type="NCBI Taxonomy" id="2763655"/>
    <lineage>
        <taxon>Bacteria</taxon>
        <taxon>Bacillati</taxon>
        <taxon>Bacillota</taxon>
        <taxon>Clostridia</taxon>
        <taxon>Christensenellales</taxon>
        <taxon>Christensenellaceae</taxon>
        <taxon>Gehongia</taxon>
    </lineage>
</organism>
<dbReference type="Pfam" id="PF01261">
    <property type="entry name" value="AP_endonuc_2"/>
    <property type="match status" value="1"/>
</dbReference>
<evidence type="ECO:0000313" key="3">
    <source>
        <dbReference type="Proteomes" id="UP000623172"/>
    </source>
</evidence>
<gene>
    <name evidence="2" type="ORF">H8696_07240</name>
</gene>
<keyword evidence="3" id="KW-1185">Reference proteome</keyword>
<dbReference type="SUPFAM" id="SSF51658">
    <property type="entry name" value="Xylose isomerase-like"/>
    <property type="match status" value="1"/>
</dbReference>